<sequence>MSRRPIARMLLLATATGWGASALAASVTVAPYGTTRDGHAVRAFTLTNDKGASATILDYGGAIAAIRVPDRNGQLGNVVMSYADIAGWEAMGHVNSIIGRYANRIRKGFTLDGIYYPLQQQGAAGITLHGGPPAYSTRVWTAEPIRKQDGAAVTLTLDSPDGDQGFPGRVKIRATYRFTNDNALRLDFTATTDKPTLLNLTNHVYFNLSGNSNVPVYAHRLMLNADRVAVKDAQGMPSGVLQPVAGTGLDLSSPRPLSALPEAANDPIFTTPRPDAPQPAPGQMRNLDHSFVFKPGSNQLDLIAARLEDDASGRVMELRTTETSIQAYIPASSRPGLLSDVGKPFTPGPAIALETQHLPDSPNQPSFPSTVLRPEQTYHSTTIYKFGLLPK</sequence>
<dbReference type="InterPro" id="IPR015443">
    <property type="entry name" value="Aldose_1-epimerase"/>
</dbReference>
<evidence type="ECO:0000256" key="2">
    <source>
        <dbReference type="ARBA" id="ARBA00006206"/>
    </source>
</evidence>
<comment type="catalytic activity">
    <reaction evidence="1 5">
        <text>alpha-D-glucose = beta-D-glucose</text>
        <dbReference type="Rhea" id="RHEA:10264"/>
        <dbReference type="ChEBI" id="CHEBI:15903"/>
        <dbReference type="ChEBI" id="CHEBI:17925"/>
        <dbReference type="EC" id="5.1.3.3"/>
    </reaction>
</comment>
<keyword evidence="6" id="KW-0732">Signal</keyword>
<dbReference type="EMBL" id="JAHKRT010000008">
    <property type="protein sequence ID" value="MBU3079051.1"/>
    <property type="molecule type" value="Genomic_DNA"/>
</dbReference>
<dbReference type="PANTHER" id="PTHR10091:SF0">
    <property type="entry name" value="GALACTOSE MUTAROTASE"/>
    <property type="match status" value="1"/>
</dbReference>
<evidence type="ECO:0000256" key="3">
    <source>
        <dbReference type="ARBA" id="ARBA00013185"/>
    </source>
</evidence>
<evidence type="ECO:0000313" key="8">
    <source>
        <dbReference type="Proteomes" id="UP000776276"/>
    </source>
</evidence>
<evidence type="ECO:0000256" key="4">
    <source>
        <dbReference type="ARBA" id="ARBA00014165"/>
    </source>
</evidence>
<dbReference type="PIRSF" id="PIRSF005096">
    <property type="entry name" value="GALM"/>
    <property type="match status" value="1"/>
</dbReference>
<dbReference type="Pfam" id="PF01263">
    <property type="entry name" value="Aldose_epim"/>
    <property type="match status" value="1"/>
</dbReference>
<keyword evidence="8" id="KW-1185">Reference proteome</keyword>
<comment type="caution">
    <text evidence="7">The sequence shown here is derived from an EMBL/GenBank/DDBJ whole genome shotgun (WGS) entry which is preliminary data.</text>
</comment>
<keyword evidence="5" id="KW-0413">Isomerase</keyword>
<gene>
    <name evidence="7" type="ORF">KOF26_14410</name>
</gene>
<reference evidence="7 8" key="1">
    <citation type="submission" date="2021-06" db="EMBL/GenBank/DDBJ databases">
        <title>Sphingomonas sp. XMGL2, whole genome shotgun sequencing project.</title>
        <authorList>
            <person name="Zhao G."/>
            <person name="Shen L."/>
        </authorList>
    </citation>
    <scope>NUCLEOTIDE SEQUENCE [LARGE SCALE GENOMIC DNA]</scope>
    <source>
        <strain evidence="7 8">XMGL2</strain>
    </source>
</reference>
<keyword evidence="5" id="KW-0119">Carbohydrate metabolism</keyword>
<evidence type="ECO:0000313" key="7">
    <source>
        <dbReference type="EMBL" id="MBU3079051.1"/>
    </source>
</evidence>
<dbReference type="RefSeq" id="WP_216326435.1">
    <property type="nucleotide sequence ID" value="NZ_JAHKRT010000008.1"/>
</dbReference>
<protein>
    <recommendedName>
        <fullName evidence="4 5">Aldose 1-epimerase</fullName>
        <ecNumber evidence="3 5">5.1.3.3</ecNumber>
    </recommendedName>
</protein>
<evidence type="ECO:0000256" key="1">
    <source>
        <dbReference type="ARBA" id="ARBA00001614"/>
    </source>
</evidence>
<dbReference type="PROSITE" id="PS00545">
    <property type="entry name" value="ALDOSE_1_EPIMERASE"/>
    <property type="match status" value="1"/>
</dbReference>
<dbReference type="Proteomes" id="UP000776276">
    <property type="component" value="Unassembled WGS sequence"/>
</dbReference>
<comment type="pathway">
    <text evidence="5">Carbohydrate metabolism; hexose metabolism.</text>
</comment>
<name>A0ABS6BL72_9SPHN</name>
<dbReference type="PANTHER" id="PTHR10091">
    <property type="entry name" value="ALDOSE-1-EPIMERASE"/>
    <property type="match status" value="1"/>
</dbReference>
<evidence type="ECO:0000256" key="6">
    <source>
        <dbReference type="SAM" id="SignalP"/>
    </source>
</evidence>
<feature type="signal peptide" evidence="6">
    <location>
        <begin position="1"/>
        <end position="24"/>
    </location>
</feature>
<feature type="chain" id="PRO_5046819969" description="Aldose 1-epimerase" evidence="6">
    <location>
        <begin position="25"/>
        <end position="391"/>
    </location>
</feature>
<dbReference type="EC" id="5.1.3.3" evidence="3 5"/>
<accession>A0ABS6BL72</accession>
<dbReference type="CDD" id="cd09019">
    <property type="entry name" value="galactose_mutarotase_like"/>
    <property type="match status" value="1"/>
</dbReference>
<dbReference type="InterPro" id="IPR008183">
    <property type="entry name" value="Aldose_1/G6P_1-epimerase"/>
</dbReference>
<proteinExistence type="inferred from homology"/>
<organism evidence="7 8">
    <name type="scientific">Sphingomonas quercus</name>
    <dbReference type="NCBI Taxonomy" id="2842451"/>
    <lineage>
        <taxon>Bacteria</taxon>
        <taxon>Pseudomonadati</taxon>
        <taxon>Pseudomonadota</taxon>
        <taxon>Alphaproteobacteria</taxon>
        <taxon>Sphingomonadales</taxon>
        <taxon>Sphingomonadaceae</taxon>
        <taxon>Sphingomonas</taxon>
    </lineage>
</organism>
<dbReference type="InterPro" id="IPR018052">
    <property type="entry name" value="Ald1_epimerase_CS"/>
</dbReference>
<evidence type="ECO:0000256" key="5">
    <source>
        <dbReference type="PIRNR" id="PIRNR005096"/>
    </source>
</evidence>
<comment type="similarity">
    <text evidence="2 5">Belongs to the aldose epimerase family.</text>
</comment>
<dbReference type="InterPro" id="IPR047215">
    <property type="entry name" value="Galactose_mutarotase-like"/>
</dbReference>